<dbReference type="EMBL" id="JMPI01000057">
    <property type="protein sequence ID" value="KFC78484.1"/>
    <property type="molecule type" value="Genomic_DNA"/>
</dbReference>
<name>A0A085G439_9ENTR</name>
<evidence type="ECO:0000313" key="3">
    <source>
        <dbReference type="Proteomes" id="UP000028653"/>
    </source>
</evidence>
<comment type="caution">
    <text evidence="2">The sequence shown here is derived from an EMBL/GenBank/DDBJ whole genome shotgun (WGS) entry which is preliminary data.</text>
</comment>
<feature type="transmembrane region" description="Helical" evidence="1">
    <location>
        <begin position="76"/>
        <end position="99"/>
    </location>
</feature>
<reference evidence="2 3" key="1">
    <citation type="submission" date="2014-05" db="EMBL/GenBank/DDBJ databases">
        <title>ATOL: Assembling a taxonomically balanced genome-scale reconstruction of the evolutionary history of the Enterobacteriaceae.</title>
        <authorList>
            <person name="Plunkett G.III."/>
            <person name="Neeno-Eckwall E.C."/>
            <person name="Glasner J.D."/>
            <person name="Perna N.T."/>
        </authorList>
    </citation>
    <scope>NUCLEOTIDE SEQUENCE [LARGE SCALE GENOMIC DNA]</scope>
    <source>
        <strain evidence="2 3">ATCC 33320</strain>
    </source>
</reference>
<evidence type="ECO:0000313" key="2">
    <source>
        <dbReference type="EMBL" id="KFC78484.1"/>
    </source>
</evidence>
<feature type="transmembrane region" description="Helical" evidence="1">
    <location>
        <begin position="35"/>
        <end position="56"/>
    </location>
</feature>
<keyword evidence="1" id="KW-0812">Transmembrane</keyword>
<evidence type="ECO:0000256" key="1">
    <source>
        <dbReference type="SAM" id="Phobius"/>
    </source>
</evidence>
<feature type="transmembrane region" description="Helical" evidence="1">
    <location>
        <begin position="6"/>
        <end position="28"/>
    </location>
</feature>
<proteinExistence type="predicted"/>
<accession>A0A085G439</accession>
<keyword evidence="1" id="KW-1133">Transmembrane helix</keyword>
<dbReference type="Proteomes" id="UP000028653">
    <property type="component" value="Unassembled WGS sequence"/>
</dbReference>
<organism evidence="2 3">
    <name type="scientific">Buttiauxella agrestis ATCC 33320</name>
    <dbReference type="NCBI Taxonomy" id="1006004"/>
    <lineage>
        <taxon>Bacteria</taxon>
        <taxon>Pseudomonadati</taxon>
        <taxon>Pseudomonadota</taxon>
        <taxon>Gammaproteobacteria</taxon>
        <taxon>Enterobacterales</taxon>
        <taxon>Enterobacteriaceae</taxon>
        <taxon>Buttiauxella</taxon>
    </lineage>
</organism>
<keyword evidence="1" id="KW-0472">Membrane</keyword>
<dbReference type="STRING" id="1006004.GBAG_3257"/>
<gene>
    <name evidence="2" type="ORF">GBAG_3257</name>
</gene>
<sequence length="108" mass="12703">MEDVFFLFLYLITSVVFVVIQGMCFVYAVKFNTSLFVVVYVISVMILGGTQFHILKYGTFPYGLLSNLNVYLNDDWIMYISTFFVWIHGMILPLFFNILTQPKKTWKE</sequence>
<dbReference type="AlphaFoldDB" id="A0A085G439"/>
<keyword evidence="3" id="KW-1185">Reference proteome</keyword>
<protein>
    <submittedName>
        <fullName evidence="2">Putative membrane protein</fullName>
    </submittedName>
</protein>